<dbReference type="AlphaFoldDB" id="A0A915IE06"/>
<proteinExistence type="predicted"/>
<dbReference type="Proteomes" id="UP000887565">
    <property type="component" value="Unplaced"/>
</dbReference>
<name>A0A915IE06_ROMCU</name>
<reference evidence="2" key="1">
    <citation type="submission" date="2022-11" db="UniProtKB">
        <authorList>
            <consortium name="WormBaseParasite"/>
        </authorList>
    </citation>
    <scope>IDENTIFICATION</scope>
</reference>
<protein>
    <submittedName>
        <fullName evidence="2">Uncharacterized protein</fullName>
    </submittedName>
</protein>
<dbReference type="WBParaSite" id="nRc.2.0.1.t12410-RA">
    <property type="protein sequence ID" value="nRc.2.0.1.t12410-RA"/>
    <property type="gene ID" value="nRc.2.0.1.g12410"/>
</dbReference>
<keyword evidence="1" id="KW-1185">Reference proteome</keyword>
<accession>A0A915IE06</accession>
<organism evidence="1 2">
    <name type="scientific">Romanomermis culicivorax</name>
    <name type="common">Nematode worm</name>
    <dbReference type="NCBI Taxonomy" id="13658"/>
    <lineage>
        <taxon>Eukaryota</taxon>
        <taxon>Metazoa</taxon>
        <taxon>Ecdysozoa</taxon>
        <taxon>Nematoda</taxon>
        <taxon>Enoplea</taxon>
        <taxon>Dorylaimia</taxon>
        <taxon>Mermithida</taxon>
        <taxon>Mermithoidea</taxon>
        <taxon>Mermithidae</taxon>
        <taxon>Romanomermis</taxon>
    </lineage>
</organism>
<evidence type="ECO:0000313" key="2">
    <source>
        <dbReference type="WBParaSite" id="nRc.2.0.1.t12410-RA"/>
    </source>
</evidence>
<sequence>MGYWPQPPIEPEWVHGLNIEPILKQLATRQFPGLGIVGFDVEKVKKVEDYCEGWIKAPDIEILVKTLKAKWLLGLIEPGKWSEVALQPLQGRGLTKLINDNFSQKALRAGWVRQVAAADNILEQAQQAVVVKQ</sequence>
<evidence type="ECO:0000313" key="1">
    <source>
        <dbReference type="Proteomes" id="UP000887565"/>
    </source>
</evidence>